<evidence type="ECO:0000256" key="2">
    <source>
        <dbReference type="PROSITE-ProRule" id="PRU00626"/>
    </source>
</evidence>
<dbReference type="PANTHER" id="PTHR40065:SF3">
    <property type="entry name" value="RNA-BINDING PROTEIN YHBY"/>
    <property type="match status" value="1"/>
</dbReference>
<reference evidence="5" key="1">
    <citation type="submission" date="2022-04" db="EMBL/GenBank/DDBJ databases">
        <title>Whole genome sequence of Sphaerotilus sp. FB-5.</title>
        <authorList>
            <person name="Takeda M."/>
            <person name="Narihara S."/>
            <person name="Akimoto M."/>
            <person name="Akimoto R."/>
            <person name="Nishiyashiki S."/>
            <person name="Murakami T."/>
        </authorList>
    </citation>
    <scope>NUCLEOTIDE SEQUENCE</scope>
    <source>
        <strain evidence="5">FB-5</strain>
    </source>
</reference>
<feature type="domain" description="CRM" evidence="4">
    <location>
        <begin position="4"/>
        <end position="100"/>
    </location>
</feature>
<dbReference type="InterPro" id="IPR001890">
    <property type="entry name" value="RNA-binding_CRM"/>
</dbReference>
<evidence type="ECO:0000256" key="3">
    <source>
        <dbReference type="SAM" id="MobiDB-lite"/>
    </source>
</evidence>
<dbReference type="RefSeq" id="WP_251969921.1">
    <property type="nucleotide sequence ID" value="NZ_AP025730.1"/>
</dbReference>
<dbReference type="PROSITE" id="PS51295">
    <property type="entry name" value="CRM"/>
    <property type="match status" value="1"/>
</dbReference>
<sequence>MPAIELTPAQRKEHRAAAHHLQPVVMIGADGLTPAVVKEIDAALNAHGLIKVRVFSDDRAAREALLGQIANELGAAPIQHIGKLLVLWRPLPKQRAAEAPAAEGRSARPRVVKILTFSKSGSQRAQVKKVTVLGNQRLTAGGLVKRAKKRSSATSVKKRSQGT</sequence>
<dbReference type="Pfam" id="PF01985">
    <property type="entry name" value="CRS1_YhbY"/>
    <property type="match status" value="1"/>
</dbReference>
<name>A0ABN6PPY5_9BURK</name>
<dbReference type="Gene3D" id="3.30.110.60">
    <property type="entry name" value="YhbY-like"/>
    <property type="match status" value="1"/>
</dbReference>
<protein>
    <recommendedName>
        <fullName evidence="4">CRM domain-containing protein</fullName>
    </recommendedName>
</protein>
<dbReference type="InterPro" id="IPR051925">
    <property type="entry name" value="RNA-binding_domain"/>
</dbReference>
<organism evidence="5 6">
    <name type="scientific">Sphaerotilus microaerophilus</name>
    <dbReference type="NCBI Taxonomy" id="2914710"/>
    <lineage>
        <taxon>Bacteria</taxon>
        <taxon>Pseudomonadati</taxon>
        <taxon>Pseudomonadota</taxon>
        <taxon>Betaproteobacteria</taxon>
        <taxon>Burkholderiales</taxon>
        <taxon>Sphaerotilaceae</taxon>
        <taxon>Sphaerotilus</taxon>
    </lineage>
</organism>
<dbReference type="SMART" id="SM01103">
    <property type="entry name" value="CRS1_YhbY"/>
    <property type="match status" value="1"/>
</dbReference>
<keyword evidence="1 2" id="KW-0694">RNA-binding</keyword>
<dbReference type="Proteomes" id="UP001057498">
    <property type="component" value="Chromosome"/>
</dbReference>
<keyword evidence="6" id="KW-1185">Reference proteome</keyword>
<gene>
    <name evidence="5" type="ORF">CATMQ487_36380</name>
</gene>
<evidence type="ECO:0000313" key="6">
    <source>
        <dbReference type="Proteomes" id="UP001057498"/>
    </source>
</evidence>
<evidence type="ECO:0000256" key="1">
    <source>
        <dbReference type="ARBA" id="ARBA00022884"/>
    </source>
</evidence>
<dbReference type="InterPro" id="IPR035920">
    <property type="entry name" value="YhbY-like_sf"/>
</dbReference>
<proteinExistence type="predicted"/>
<evidence type="ECO:0000313" key="5">
    <source>
        <dbReference type="EMBL" id="BDI06668.1"/>
    </source>
</evidence>
<dbReference type="EMBL" id="AP025730">
    <property type="protein sequence ID" value="BDI06668.1"/>
    <property type="molecule type" value="Genomic_DNA"/>
</dbReference>
<feature type="compositionally biased region" description="Basic residues" evidence="3">
    <location>
        <begin position="145"/>
        <end position="163"/>
    </location>
</feature>
<accession>A0ABN6PPY5</accession>
<feature type="region of interest" description="Disordered" evidence="3">
    <location>
        <begin position="141"/>
        <end position="163"/>
    </location>
</feature>
<dbReference type="PANTHER" id="PTHR40065">
    <property type="entry name" value="RNA-BINDING PROTEIN YHBY"/>
    <property type="match status" value="1"/>
</dbReference>
<dbReference type="SUPFAM" id="SSF75471">
    <property type="entry name" value="YhbY-like"/>
    <property type="match status" value="1"/>
</dbReference>
<evidence type="ECO:0000259" key="4">
    <source>
        <dbReference type="PROSITE" id="PS51295"/>
    </source>
</evidence>